<dbReference type="PANTHER" id="PTHR36777">
    <property type="entry name" value="EXPRESSED PROTEIN"/>
    <property type="match status" value="1"/>
</dbReference>
<keyword evidence="2" id="KW-1133">Transmembrane helix</keyword>
<name>A0A8S2A2P0_ARAAE</name>
<dbReference type="Proteomes" id="UP000682877">
    <property type="component" value="Chromosome 3"/>
</dbReference>
<evidence type="ECO:0000313" key="4">
    <source>
        <dbReference type="Proteomes" id="UP000682877"/>
    </source>
</evidence>
<accession>A0A8S2A2P0</accession>
<organism evidence="3 4">
    <name type="scientific">Arabidopsis arenosa</name>
    <name type="common">Sand rock-cress</name>
    <name type="synonym">Cardaminopsis arenosa</name>
    <dbReference type="NCBI Taxonomy" id="38785"/>
    <lineage>
        <taxon>Eukaryota</taxon>
        <taxon>Viridiplantae</taxon>
        <taxon>Streptophyta</taxon>
        <taxon>Embryophyta</taxon>
        <taxon>Tracheophyta</taxon>
        <taxon>Spermatophyta</taxon>
        <taxon>Magnoliopsida</taxon>
        <taxon>eudicotyledons</taxon>
        <taxon>Gunneridae</taxon>
        <taxon>Pentapetalae</taxon>
        <taxon>rosids</taxon>
        <taxon>malvids</taxon>
        <taxon>Brassicales</taxon>
        <taxon>Brassicaceae</taxon>
        <taxon>Camelineae</taxon>
        <taxon>Arabidopsis</taxon>
    </lineage>
</organism>
<sequence length="419" mass="46420">MFMASSLSPFPSLNPSPLAPRFLQTLTQFPNSPFLSPCSVLRLKNASLLNLRTRIAPLQPQRVRSKTLVLSAQSSFLKVLRTAWNIGKDGIEAGTNLVPVSVPRPVARISVTIAALAVSLFVLKSFLSTAFFVLGTMGFAYFLFIALNKDEAPKLRGDDNSSGSKPMDDPLEEAKKIMDKYKFKDYGRSYEAASNEDIAMEGFDSSAYKCGQHSLSAFKNEPFMAAMRYLHIFIFFFFFGEFGATSSSSYDVKLVLEKVKLHYRVPARTYRCLLGTPLFRFVNGEGFGGSKFGAEVFEGNSPSLCGLPLKPCLGSSRLRASAVTGLVIALMTWIVVTASLLIRYMKNNKHKNSLESEDDLEEGKEEEEVSDGEGKLFVFQRCENLTLEEGLNSTGQVMEKTSYVLSIRQSLVIVEQQLP</sequence>
<keyword evidence="2" id="KW-0812">Transmembrane</keyword>
<evidence type="ECO:0000256" key="1">
    <source>
        <dbReference type="SAM" id="MobiDB-lite"/>
    </source>
</evidence>
<dbReference type="PANTHER" id="PTHR36777:SF2">
    <property type="entry name" value="EXPRESSED PROTEIN"/>
    <property type="match status" value="1"/>
</dbReference>
<evidence type="ECO:0000256" key="2">
    <source>
        <dbReference type="SAM" id="Phobius"/>
    </source>
</evidence>
<protein>
    <submittedName>
        <fullName evidence="3">Uncharacterized protein</fullName>
    </submittedName>
</protein>
<feature type="transmembrane region" description="Helical" evidence="2">
    <location>
        <begin position="229"/>
        <end position="250"/>
    </location>
</feature>
<evidence type="ECO:0000313" key="3">
    <source>
        <dbReference type="EMBL" id="CAE5977565.1"/>
    </source>
</evidence>
<dbReference type="AlphaFoldDB" id="A0A8S2A2P0"/>
<dbReference type="EMBL" id="LR999453">
    <property type="protein sequence ID" value="CAE5977565.1"/>
    <property type="molecule type" value="Genomic_DNA"/>
</dbReference>
<feature type="region of interest" description="Disordered" evidence="1">
    <location>
        <begin position="353"/>
        <end position="372"/>
    </location>
</feature>
<feature type="transmembrane region" description="Helical" evidence="2">
    <location>
        <begin position="320"/>
        <end position="342"/>
    </location>
</feature>
<feature type="transmembrane region" description="Helical" evidence="2">
    <location>
        <begin position="129"/>
        <end position="147"/>
    </location>
</feature>
<keyword evidence="4" id="KW-1185">Reference proteome</keyword>
<proteinExistence type="predicted"/>
<keyword evidence="2" id="KW-0472">Membrane</keyword>
<gene>
    <name evidence="3" type="ORF">AARE701A_LOCUS8388</name>
</gene>
<reference evidence="3" key="1">
    <citation type="submission" date="2021-01" db="EMBL/GenBank/DDBJ databases">
        <authorList>
            <person name="Bezrukov I."/>
        </authorList>
    </citation>
    <scope>NUCLEOTIDE SEQUENCE</scope>
</reference>
<feature type="compositionally biased region" description="Acidic residues" evidence="1">
    <location>
        <begin position="355"/>
        <end position="371"/>
    </location>
</feature>